<feature type="compositionally biased region" description="Polar residues" evidence="1">
    <location>
        <begin position="14"/>
        <end position="24"/>
    </location>
</feature>
<accession>A0A2P2Q7H9</accession>
<name>A0A2P2Q7H9_RHIMU</name>
<proteinExistence type="predicted"/>
<dbReference type="AlphaFoldDB" id="A0A2P2Q7H9"/>
<evidence type="ECO:0000313" key="2">
    <source>
        <dbReference type="EMBL" id="MBX62941.1"/>
    </source>
</evidence>
<protein>
    <submittedName>
        <fullName evidence="2">Uncharacterized protein</fullName>
    </submittedName>
</protein>
<evidence type="ECO:0000256" key="1">
    <source>
        <dbReference type="SAM" id="MobiDB-lite"/>
    </source>
</evidence>
<sequence length="59" mass="6556">MNNEKKPDDPLPSLHNNPDPNSYMQKGGMPLLAKIKGLIRNAELIAATAFQIRVGKRKN</sequence>
<organism evidence="2">
    <name type="scientific">Rhizophora mucronata</name>
    <name type="common">Asiatic mangrove</name>
    <dbReference type="NCBI Taxonomy" id="61149"/>
    <lineage>
        <taxon>Eukaryota</taxon>
        <taxon>Viridiplantae</taxon>
        <taxon>Streptophyta</taxon>
        <taxon>Embryophyta</taxon>
        <taxon>Tracheophyta</taxon>
        <taxon>Spermatophyta</taxon>
        <taxon>Magnoliopsida</taxon>
        <taxon>eudicotyledons</taxon>
        <taxon>Gunneridae</taxon>
        <taxon>Pentapetalae</taxon>
        <taxon>rosids</taxon>
        <taxon>fabids</taxon>
        <taxon>Malpighiales</taxon>
        <taxon>Rhizophoraceae</taxon>
        <taxon>Rhizophora</taxon>
    </lineage>
</organism>
<feature type="region of interest" description="Disordered" evidence="1">
    <location>
        <begin position="1"/>
        <end position="27"/>
    </location>
</feature>
<dbReference type="EMBL" id="GGEC01082457">
    <property type="protein sequence ID" value="MBX62941.1"/>
    <property type="molecule type" value="Transcribed_RNA"/>
</dbReference>
<reference evidence="2" key="1">
    <citation type="submission" date="2018-02" db="EMBL/GenBank/DDBJ databases">
        <title>Rhizophora mucronata_Transcriptome.</title>
        <authorList>
            <person name="Meera S.P."/>
            <person name="Sreeshan A."/>
            <person name="Augustine A."/>
        </authorList>
    </citation>
    <scope>NUCLEOTIDE SEQUENCE</scope>
    <source>
        <tissue evidence="2">Leaf</tissue>
    </source>
</reference>